<proteinExistence type="predicted"/>
<organism evidence="1 3">
    <name type="scientific">Carnegiea gigantea</name>
    <dbReference type="NCBI Taxonomy" id="171969"/>
    <lineage>
        <taxon>Eukaryota</taxon>
        <taxon>Viridiplantae</taxon>
        <taxon>Streptophyta</taxon>
        <taxon>Embryophyta</taxon>
        <taxon>Tracheophyta</taxon>
        <taxon>Spermatophyta</taxon>
        <taxon>Magnoliopsida</taxon>
        <taxon>eudicotyledons</taxon>
        <taxon>Gunneridae</taxon>
        <taxon>Pentapetalae</taxon>
        <taxon>Caryophyllales</taxon>
        <taxon>Cactineae</taxon>
        <taxon>Cactaceae</taxon>
        <taxon>Cactoideae</taxon>
        <taxon>Echinocereeae</taxon>
        <taxon>Carnegiea</taxon>
    </lineage>
</organism>
<dbReference type="EMBL" id="JAKOGI010001466">
    <property type="protein sequence ID" value="KAJ8425488.1"/>
    <property type="molecule type" value="Genomic_DNA"/>
</dbReference>
<dbReference type="AlphaFoldDB" id="A0A9Q1GHK2"/>
<protein>
    <submittedName>
        <fullName evidence="1">Uncharacterized protein</fullName>
    </submittedName>
</protein>
<gene>
    <name evidence="1" type="ORF">Cgig2_023399</name>
    <name evidence="2" type="ORF">Cgig2_023904</name>
</gene>
<keyword evidence="3" id="KW-1185">Reference proteome</keyword>
<evidence type="ECO:0000313" key="2">
    <source>
        <dbReference type="EMBL" id="KAJ8425488.1"/>
    </source>
</evidence>
<dbReference type="PANTHER" id="PTHR33527:SF18">
    <property type="entry name" value="F13O11.17 PROTEIN"/>
    <property type="match status" value="1"/>
</dbReference>
<reference evidence="1" key="1">
    <citation type="submission" date="2022-04" db="EMBL/GenBank/DDBJ databases">
        <title>Carnegiea gigantea Genome sequencing and assembly v2.</title>
        <authorList>
            <person name="Copetti D."/>
            <person name="Sanderson M.J."/>
            <person name="Burquez A."/>
            <person name="Wojciechowski M.F."/>
        </authorList>
    </citation>
    <scope>NUCLEOTIDE SEQUENCE</scope>
    <source>
        <strain evidence="1">SGP5-SGP5p</strain>
        <tissue evidence="1">Aerial part</tissue>
    </source>
</reference>
<evidence type="ECO:0000313" key="3">
    <source>
        <dbReference type="Proteomes" id="UP001153076"/>
    </source>
</evidence>
<dbReference type="EMBL" id="JAKOGI010003194">
    <property type="protein sequence ID" value="KAJ8420730.1"/>
    <property type="molecule type" value="Genomic_DNA"/>
</dbReference>
<accession>A0A9Q1GHK2</accession>
<comment type="caution">
    <text evidence="1">The sequence shown here is derived from an EMBL/GenBank/DDBJ whole genome shotgun (WGS) entry which is preliminary data.</text>
</comment>
<dbReference type="Proteomes" id="UP001153076">
    <property type="component" value="Unassembled WGS sequence"/>
</dbReference>
<dbReference type="OrthoDB" id="1882251at2759"/>
<name>A0A9Q1GHK2_9CARY</name>
<sequence length="272" mass="30631">MASITLLDLHQYHHVDRSLFARMVMQLSRDPAEALLAMAYWFWLEDNNFPCLVTSLLGASDFIVNKVVDEAIICLNSLAANQGMPPITNTCFTTAIMESNVPLDVMHRDKSLTVSGIKNFLKRVCARIFTDILRRVTARNRTARIRSLCVAKSSISFARSDSFVSSSSVSSCFFSHLRSSVVPRQGKTVLLSLVAKKTSPWTVHSVDLLSDLSSRTSPAQILFLLPQRFYCSQKIRFQIFKFLCSCKQPLKKSPGRLRRFIAINGWPAMSED</sequence>
<evidence type="ECO:0000313" key="1">
    <source>
        <dbReference type="EMBL" id="KAJ8420730.1"/>
    </source>
</evidence>
<dbReference type="PANTHER" id="PTHR33527">
    <property type="entry name" value="OS07G0274300 PROTEIN"/>
    <property type="match status" value="1"/>
</dbReference>